<feature type="binding site" evidence="7">
    <location>
        <position position="136"/>
    </location>
    <ligand>
        <name>Zn(2+)</name>
        <dbReference type="ChEBI" id="CHEBI:29105"/>
    </ligand>
</feature>
<organism evidence="10">
    <name type="scientific">uncultured bacterium Ak20-3</name>
    <dbReference type="NCBI Taxonomy" id="798570"/>
    <lineage>
        <taxon>Bacteria</taxon>
        <taxon>environmental samples</taxon>
    </lineage>
</organism>
<dbReference type="Gene3D" id="1.10.10.350">
    <property type="match status" value="1"/>
</dbReference>
<dbReference type="Pfam" id="PF19269">
    <property type="entry name" value="Anticodon_2"/>
    <property type="match status" value="1"/>
</dbReference>
<comment type="subunit">
    <text evidence="7">Monomer.</text>
</comment>
<dbReference type="GO" id="GO:0000049">
    <property type="term" value="F:tRNA binding"/>
    <property type="evidence" value="ECO:0007669"/>
    <property type="project" value="InterPro"/>
</dbReference>
<dbReference type="GO" id="GO:0005829">
    <property type="term" value="C:cytosol"/>
    <property type="evidence" value="ECO:0007669"/>
    <property type="project" value="TreeGrafter"/>
</dbReference>
<keyword evidence="4 7" id="KW-0067">ATP-binding</keyword>
<keyword evidence="2 7" id="KW-0436">Ligase</keyword>
<evidence type="ECO:0000256" key="7">
    <source>
        <dbReference type="HAMAP-Rule" id="MF_00022"/>
    </source>
</evidence>
<dbReference type="PRINTS" id="PR00987">
    <property type="entry name" value="TRNASYNTHGLU"/>
</dbReference>
<dbReference type="HAMAP" id="MF_00022">
    <property type="entry name" value="Glu_tRNA_synth_type1"/>
    <property type="match status" value="1"/>
</dbReference>
<evidence type="ECO:0000256" key="6">
    <source>
        <dbReference type="ARBA" id="ARBA00023146"/>
    </source>
</evidence>
<keyword evidence="7" id="KW-0862">Zinc</keyword>
<dbReference type="InterPro" id="IPR008925">
    <property type="entry name" value="aa_tRNA-synth_I_cd-bd_sf"/>
</dbReference>
<evidence type="ECO:0000256" key="4">
    <source>
        <dbReference type="ARBA" id="ARBA00022840"/>
    </source>
</evidence>
<dbReference type="GO" id="GO:0005524">
    <property type="term" value="F:ATP binding"/>
    <property type="evidence" value="ECO:0007669"/>
    <property type="project" value="UniProtKB-UniRule"/>
</dbReference>
<dbReference type="Pfam" id="PF00749">
    <property type="entry name" value="tRNA-synt_1c"/>
    <property type="match status" value="1"/>
</dbReference>
<feature type="short sequence motif" description="'HIGH' region" evidence="7">
    <location>
        <begin position="12"/>
        <end position="22"/>
    </location>
</feature>
<dbReference type="InterPro" id="IPR033910">
    <property type="entry name" value="GluRS_core"/>
</dbReference>
<feature type="short sequence motif" description="'KMSKS' region" evidence="7">
    <location>
        <begin position="253"/>
        <end position="257"/>
    </location>
</feature>
<dbReference type="InterPro" id="IPR014729">
    <property type="entry name" value="Rossmann-like_a/b/a_fold"/>
</dbReference>
<dbReference type="InterPro" id="IPR045462">
    <property type="entry name" value="aa-tRNA-synth_I_cd-bd"/>
</dbReference>
<dbReference type="NCBIfam" id="TIGR00464">
    <property type="entry name" value="gltX_bact"/>
    <property type="match status" value="1"/>
</dbReference>
<keyword evidence="3 7" id="KW-0547">Nucleotide-binding</keyword>
<dbReference type="EC" id="6.1.1.17" evidence="7"/>
<proteinExistence type="inferred from homology"/>
<keyword evidence="7" id="KW-0479">Metal-binding</keyword>
<feature type="binding site" evidence="7">
    <location>
        <position position="138"/>
    </location>
    <ligand>
        <name>Zn(2+)</name>
        <dbReference type="ChEBI" id="CHEBI:29105"/>
    </ligand>
</feature>
<feature type="binding site" evidence="7">
    <location>
        <position position="111"/>
    </location>
    <ligand>
        <name>Zn(2+)</name>
        <dbReference type="ChEBI" id="CHEBI:29105"/>
    </ligand>
</feature>
<dbReference type="AlphaFoldDB" id="D9MX83"/>
<evidence type="ECO:0000256" key="3">
    <source>
        <dbReference type="ARBA" id="ARBA00022741"/>
    </source>
</evidence>
<dbReference type="SUPFAM" id="SSF48163">
    <property type="entry name" value="An anticodon-binding domain of class I aminoacyl-tRNA synthetases"/>
    <property type="match status" value="1"/>
</dbReference>
<dbReference type="InterPro" id="IPR020058">
    <property type="entry name" value="Glu/Gln-tRNA-synth_Ib_cat-dom"/>
</dbReference>
<evidence type="ECO:0000256" key="2">
    <source>
        <dbReference type="ARBA" id="ARBA00022598"/>
    </source>
</evidence>
<feature type="binding site" evidence="7">
    <location>
        <position position="109"/>
    </location>
    <ligand>
        <name>Zn(2+)</name>
        <dbReference type="ChEBI" id="CHEBI:29105"/>
    </ligand>
</feature>
<dbReference type="PANTHER" id="PTHR43311">
    <property type="entry name" value="GLUTAMATE--TRNA LIGASE"/>
    <property type="match status" value="1"/>
</dbReference>
<evidence type="ECO:0000256" key="1">
    <source>
        <dbReference type="ARBA" id="ARBA00007894"/>
    </source>
</evidence>
<dbReference type="GO" id="GO:0006424">
    <property type="term" value="P:glutamyl-tRNA aminoacylation"/>
    <property type="evidence" value="ECO:0007669"/>
    <property type="project" value="UniProtKB-UniRule"/>
</dbReference>
<comment type="cofactor">
    <cofactor evidence="7">
        <name>Zn(2+)</name>
        <dbReference type="ChEBI" id="CHEBI:29105"/>
    </cofactor>
    <text evidence="7">Binds 1 zinc ion per subunit.</text>
</comment>
<evidence type="ECO:0000256" key="5">
    <source>
        <dbReference type="ARBA" id="ARBA00022917"/>
    </source>
</evidence>
<dbReference type="GO" id="GO:0004818">
    <property type="term" value="F:glutamate-tRNA ligase activity"/>
    <property type="evidence" value="ECO:0007669"/>
    <property type="project" value="UniProtKB-UniRule"/>
</dbReference>
<dbReference type="Gene3D" id="3.40.50.620">
    <property type="entry name" value="HUPs"/>
    <property type="match status" value="1"/>
</dbReference>
<comment type="similarity">
    <text evidence="1 7">Belongs to the class-I aminoacyl-tRNA synthetase family. Glutamate--tRNA ligase type 1 subfamily.</text>
</comment>
<evidence type="ECO:0000259" key="9">
    <source>
        <dbReference type="Pfam" id="PF19269"/>
    </source>
</evidence>
<protein>
    <recommendedName>
        <fullName evidence="7">Glutamate--tRNA ligase</fullName>
        <ecNumber evidence="7">6.1.1.17</ecNumber>
    </recommendedName>
    <alternativeName>
        <fullName evidence="7">Glutamyl-tRNA synthetase</fullName>
        <shortName evidence="7">GluRS</shortName>
    </alternativeName>
</protein>
<reference evidence="10" key="1">
    <citation type="journal article" date="2010" name="Appl. Environ. Microbiol.">
        <title>Novel florfenicol and chloramphenicol resistance gene discovered in Alaskan soil by using functional metagenomics.</title>
        <authorList>
            <person name="Lang K.S."/>
            <person name="Anderson J.M."/>
            <person name="Schwarz S."/>
            <person name="Williamson L."/>
            <person name="Handelsman J."/>
            <person name="Singer R.S."/>
        </authorList>
    </citation>
    <scope>NUCLEOTIDE SEQUENCE</scope>
</reference>
<keyword evidence="6 7" id="KW-0030">Aminoacyl-tRNA synthetase</keyword>
<dbReference type="InterPro" id="IPR020751">
    <property type="entry name" value="aa-tRNA-synth_I_codon-bd_sub2"/>
</dbReference>
<sequence>MAFEEVRVRVAPSPTGDPHVGSAYATLFNYVYAKKFGGKLILRIEDTDQARAKASSEKQIMTCLKWLGLQWDEGPDCGGEYGPYRQSERKHIHRQYVDKLLAKGSAYRCFCTAEELNLVREEQKKEGKKTSYNRKCRELSPAITEKNIAAGKPFVVRMKIPVDGITSFVDQIRGTIEIANELIDDQVLIKSDGFPTYHLANVVDDHLMKISHVIRAEEWISSTPKHVLLYQAFGWEMPQFIHLPLLRNTDRSKISKRKNPISLDFYRRKGILPNALVNFLALMGWSYSSDREIFTIEEMIEKFELKDINLGGPIFDLKKLTWMNQQYLQRLPEEEFVHYLRSEVFSKEYLSKIFQVIVERIDTFDQFFDKASYFFGPPAAVSFDEICPKTRDKEQLVNMLSGLLELLDEQYVWEMVHLQENMDQHRNKIGWKPGEYLVPIRMILTGRKDSPPLSKTMEILGRELSRQRLRDWIDAVS</sequence>
<dbReference type="InterPro" id="IPR004527">
    <property type="entry name" value="Glu-tRNA-ligase_bac/mito"/>
</dbReference>
<dbReference type="EMBL" id="HM537013">
    <property type="protein sequence ID" value="ADI87860.1"/>
    <property type="molecule type" value="Genomic_DNA"/>
</dbReference>
<name>D9MX83_9BACT</name>
<dbReference type="SUPFAM" id="SSF52374">
    <property type="entry name" value="Nucleotidylyl transferase"/>
    <property type="match status" value="1"/>
</dbReference>
<comment type="subcellular location">
    <subcellularLocation>
        <location evidence="7">Cytoplasm</location>
    </subcellularLocation>
</comment>
<comment type="catalytic activity">
    <reaction evidence="7">
        <text>tRNA(Glu) + L-glutamate + ATP = L-glutamyl-tRNA(Glu) + AMP + diphosphate</text>
        <dbReference type="Rhea" id="RHEA:23540"/>
        <dbReference type="Rhea" id="RHEA-COMP:9663"/>
        <dbReference type="Rhea" id="RHEA-COMP:9680"/>
        <dbReference type="ChEBI" id="CHEBI:29985"/>
        <dbReference type="ChEBI" id="CHEBI:30616"/>
        <dbReference type="ChEBI" id="CHEBI:33019"/>
        <dbReference type="ChEBI" id="CHEBI:78442"/>
        <dbReference type="ChEBI" id="CHEBI:78520"/>
        <dbReference type="ChEBI" id="CHEBI:456215"/>
        <dbReference type="EC" id="6.1.1.17"/>
    </reaction>
</comment>
<keyword evidence="5 7" id="KW-0648">Protein biosynthesis</keyword>
<dbReference type="FunFam" id="3.40.50.620:FF:000045">
    <property type="entry name" value="Glutamate--tRNA ligase, mitochondrial"/>
    <property type="match status" value="1"/>
</dbReference>
<feature type="binding site" evidence="7">
    <location>
        <position position="256"/>
    </location>
    <ligand>
        <name>ATP</name>
        <dbReference type="ChEBI" id="CHEBI:30616"/>
    </ligand>
</feature>
<evidence type="ECO:0000259" key="8">
    <source>
        <dbReference type="Pfam" id="PF00749"/>
    </source>
</evidence>
<feature type="domain" description="Glutamyl/glutaminyl-tRNA synthetase class Ib catalytic" evidence="8">
    <location>
        <begin position="5"/>
        <end position="322"/>
    </location>
</feature>
<comment type="function">
    <text evidence="7">Catalyzes the attachment of glutamate to tRNA(Glu) in a two-step reaction: glutamate is first activated by ATP to form Glu-AMP and then transferred to the acceptor end of tRNA(Glu).</text>
</comment>
<dbReference type="PANTHER" id="PTHR43311:SF2">
    <property type="entry name" value="GLUTAMATE--TRNA LIGASE, MITOCHONDRIAL-RELATED"/>
    <property type="match status" value="1"/>
</dbReference>
<gene>
    <name evidence="7" type="primary">gltX</name>
    <name evidence="10" type="ORF">AKSOIL_0352</name>
</gene>
<accession>D9MX83</accession>
<evidence type="ECO:0000313" key="10">
    <source>
        <dbReference type="EMBL" id="ADI87860.1"/>
    </source>
</evidence>
<dbReference type="CDD" id="cd00808">
    <property type="entry name" value="GluRS_core"/>
    <property type="match status" value="1"/>
</dbReference>
<feature type="domain" description="Aminoacyl-tRNA synthetase class I anticodon-binding" evidence="9">
    <location>
        <begin position="338"/>
        <end position="472"/>
    </location>
</feature>
<keyword evidence="7" id="KW-0963">Cytoplasm</keyword>
<dbReference type="GO" id="GO:0008270">
    <property type="term" value="F:zinc ion binding"/>
    <property type="evidence" value="ECO:0007669"/>
    <property type="project" value="UniProtKB-UniRule"/>
</dbReference>
<dbReference type="InterPro" id="IPR000924">
    <property type="entry name" value="Glu/Gln-tRNA-synth"/>
</dbReference>
<dbReference type="InterPro" id="IPR049940">
    <property type="entry name" value="GluQ/Sye"/>
</dbReference>